<gene>
    <name evidence="1" type="ORF">J2TS6_31440</name>
</gene>
<evidence type="ECO:0000313" key="2">
    <source>
        <dbReference type="Proteomes" id="UP000679779"/>
    </source>
</evidence>
<comment type="caution">
    <text evidence="1">The sequence shown here is derived from an EMBL/GenBank/DDBJ whole genome shotgun (WGS) entry which is preliminary data.</text>
</comment>
<accession>A0A919XIH3</accession>
<evidence type="ECO:0000313" key="1">
    <source>
        <dbReference type="EMBL" id="GIO32003.1"/>
    </source>
</evidence>
<dbReference type="Proteomes" id="UP000679779">
    <property type="component" value="Unassembled WGS sequence"/>
</dbReference>
<protein>
    <submittedName>
        <fullName evidence="1">Uncharacterized protein</fullName>
    </submittedName>
</protein>
<organism evidence="1 2">
    <name type="scientific">Paenibacillus albilobatus</name>
    <dbReference type="NCBI Taxonomy" id="2716884"/>
    <lineage>
        <taxon>Bacteria</taxon>
        <taxon>Bacillati</taxon>
        <taxon>Bacillota</taxon>
        <taxon>Bacilli</taxon>
        <taxon>Bacillales</taxon>
        <taxon>Paenibacillaceae</taxon>
        <taxon>Paenibacillus</taxon>
    </lineage>
</organism>
<proteinExistence type="predicted"/>
<dbReference type="EMBL" id="BORQ01000003">
    <property type="protein sequence ID" value="GIO32003.1"/>
    <property type="molecule type" value="Genomic_DNA"/>
</dbReference>
<reference evidence="1" key="1">
    <citation type="submission" date="2021-03" db="EMBL/GenBank/DDBJ databases">
        <title>Antimicrobial resistance genes in bacteria isolated from Japanese honey, and their potential for conferring macrolide and lincosamide resistance in the American foulbrood pathogen Paenibacillus larvae.</title>
        <authorList>
            <person name="Okamoto M."/>
            <person name="Kumagai M."/>
            <person name="Kanamori H."/>
            <person name="Takamatsu D."/>
        </authorList>
    </citation>
    <scope>NUCLEOTIDE SEQUENCE</scope>
    <source>
        <strain evidence="1">J2TS6</strain>
    </source>
</reference>
<sequence>MILVRFSEINDNNVGTVQMIEHNTTSTSSISDGLYFENITVPAPVRDNGMRPVLRINLKTKELYYDYFIPETIETKVKGLQQENSELKQAVAELTMLMAAAPTA</sequence>
<keyword evidence="2" id="KW-1185">Reference proteome</keyword>
<dbReference type="AlphaFoldDB" id="A0A919XIH3"/>
<name>A0A919XIH3_9BACL</name>
<dbReference type="RefSeq" id="WP_160044256.1">
    <property type="nucleotide sequence ID" value="NZ_BORQ01000003.1"/>
</dbReference>